<accession>A0A9P8TQ75</accession>
<protein>
    <submittedName>
        <fullName evidence="1">Uncharacterized protein</fullName>
    </submittedName>
</protein>
<proteinExistence type="predicted"/>
<dbReference type="AlphaFoldDB" id="A0A9P8TQ75"/>
<evidence type="ECO:0000313" key="1">
    <source>
        <dbReference type="EMBL" id="KAH3686616.1"/>
    </source>
</evidence>
<dbReference type="Proteomes" id="UP000774326">
    <property type="component" value="Unassembled WGS sequence"/>
</dbReference>
<comment type="caution">
    <text evidence="1">The sequence shown here is derived from an EMBL/GenBank/DDBJ whole genome shotgun (WGS) entry which is preliminary data.</text>
</comment>
<sequence length="74" mass="8096">MVSSSSEQLNLTPSNKVLEIWGSSFKDNKIDSRDGGSMNSNFKISLIPIALSIKTVLDKFCLWISGTVLADISF</sequence>
<dbReference type="EMBL" id="JAEUBG010001292">
    <property type="protein sequence ID" value="KAH3686616.1"/>
    <property type="molecule type" value="Genomic_DNA"/>
</dbReference>
<dbReference type="OrthoDB" id="10554183at2759"/>
<reference evidence="1" key="2">
    <citation type="submission" date="2021-01" db="EMBL/GenBank/DDBJ databases">
        <authorList>
            <person name="Schikora-Tamarit M.A."/>
        </authorList>
    </citation>
    <scope>NUCLEOTIDE SEQUENCE</scope>
    <source>
        <strain evidence="1">CBS2887</strain>
    </source>
</reference>
<gene>
    <name evidence="1" type="ORF">WICPIJ_002415</name>
</gene>
<organism evidence="1 2">
    <name type="scientific">Wickerhamomyces pijperi</name>
    <name type="common">Yeast</name>
    <name type="synonym">Pichia pijperi</name>
    <dbReference type="NCBI Taxonomy" id="599730"/>
    <lineage>
        <taxon>Eukaryota</taxon>
        <taxon>Fungi</taxon>
        <taxon>Dikarya</taxon>
        <taxon>Ascomycota</taxon>
        <taxon>Saccharomycotina</taxon>
        <taxon>Saccharomycetes</taxon>
        <taxon>Phaffomycetales</taxon>
        <taxon>Wickerhamomycetaceae</taxon>
        <taxon>Wickerhamomyces</taxon>
    </lineage>
</organism>
<name>A0A9P8TQ75_WICPI</name>
<reference evidence="1" key="1">
    <citation type="journal article" date="2021" name="Open Biol.">
        <title>Shared evolutionary footprints suggest mitochondrial oxidative damage underlies multiple complex I losses in fungi.</title>
        <authorList>
            <person name="Schikora-Tamarit M.A."/>
            <person name="Marcet-Houben M."/>
            <person name="Nosek J."/>
            <person name="Gabaldon T."/>
        </authorList>
    </citation>
    <scope>NUCLEOTIDE SEQUENCE</scope>
    <source>
        <strain evidence="1">CBS2887</strain>
    </source>
</reference>
<keyword evidence="2" id="KW-1185">Reference proteome</keyword>
<evidence type="ECO:0000313" key="2">
    <source>
        <dbReference type="Proteomes" id="UP000774326"/>
    </source>
</evidence>